<dbReference type="AlphaFoldDB" id="A0A316UF12"/>
<dbReference type="PANTHER" id="PTHR31726">
    <property type="entry name" value="PROTEIN ICE2"/>
    <property type="match status" value="1"/>
</dbReference>
<feature type="transmembrane region" description="Helical" evidence="2">
    <location>
        <begin position="583"/>
        <end position="602"/>
    </location>
</feature>
<feature type="transmembrane region" description="Helical" evidence="2">
    <location>
        <begin position="275"/>
        <end position="299"/>
    </location>
</feature>
<keyword evidence="2" id="KW-0812">Transmembrane</keyword>
<evidence type="ECO:0008006" key="5">
    <source>
        <dbReference type="Google" id="ProtNLM"/>
    </source>
</evidence>
<feature type="transmembrane region" description="Helical" evidence="2">
    <location>
        <begin position="72"/>
        <end position="92"/>
    </location>
</feature>
<feature type="transmembrane region" description="Helical" evidence="2">
    <location>
        <begin position="40"/>
        <end position="60"/>
    </location>
</feature>
<feature type="compositionally biased region" description="Basic residues" evidence="1">
    <location>
        <begin position="479"/>
        <end position="490"/>
    </location>
</feature>
<dbReference type="InterPro" id="IPR013635">
    <property type="entry name" value="Ice2"/>
</dbReference>
<sequence>MAITLDPSKPPLATIGRALTLVQVIFYLPLTLDVGGPDAFLALSASLASYYWCLSSLRLLTRKTRLQWIGTLFASFQFLVVPSCLAICWAVYCPPEKNYFFVRWARSASAGGGLLANHGSTTGEGLLRNHDASVGGYHPATPPHLAAIMQAITPILKSRNTHPYLEGLFDFTSASILYLARKVPTWWGTLLRTSSPVFSLLEGSATLLVIQVLGTGCRYIIATSLTTPASSLADPDGSPLQEGSDGNARSKAARPTSRYRPLSFLASIGIRGAEAWQLFFLLASAIIYVISGWSLYLSFEGVAARGGGASLMMGVSVASVAWLTAIAFGLGKGNVIETSLIAAYTAWNIFALSSSPSPSFLSDPIALVRSFKGQVASSSTSFPFDQLLFLSPERLATLPGYLPVKHYLENSEVVADSLTLIRVTFGQSLTFLSALASALPASVVVSLVYRLMVLYAASRILPFLCGPSARRSRQEQWPPRKHRQHHHSSRRSSPSSRHSDSSSSSSSSGSSTTTFSSSSSAGGSVSSSAESDFDQEVDGVETERREKKARRRSAGEDGSRRSSSRSGRRSTPKQNSDAETEPFGSFISVIISYARLILIAVYSHLLLLDQSHQAMWRFSTVSVTLGLWTMELLLGGSNDEMEFASAASWGRGR</sequence>
<evidence type="ECO:0000256" key="1">
    <source>
        <dbReference type="SAM" id="MobiDB-lite"/>
    </source>
</evidence>
<dbReference type="GO" id="GO:0005789">
    <property type="term" value="C:endoplasmic reticulum membrane"/>
    <property type="evidence" value="ECO:0007669"/>
    <property type="project" value="TreeGrafter"/>
</dbReference>
<feature type="transmembrane region" description="Helical" evidence="2">
    <location>
        <begin position="429"/>
        <end position="449"/>
    </location>
</feature>
<feature type="compositionally biased region" description="Low complexity" evidence="1">
    <location>
        <begin position="491"/>
        <end position="528"/>
    </location>
</feature>
<dbReference type="EMBL" id="KZ819321">
    <property type="protein sequence ID" value="PWN23897.1"/>
    <property type="molecule type" value="Genomic_DNA"/>
</dbReference>
<feature type="compositionally biased region" description="Basic residues" evidence="1">
    <location>
        <begin position="562"/>
        <end position="571"/>
    </location>
</feature>
<dbReference type="GO" id="GO:0000921">
    <property type="term" value="P:septin ring assembly"/>
    <property type="evidence" value="ECO:0007669"/>
    <property type="project" value="TreeGrafter"/>
</dbReference>
<dbReference type="RefSeq" id="XP_025351057.1">
    <property type="nucleotide sequence ID" value="XM_025494739.1"/>
</dbReference>
<dbReference type="GO" id="GO:0032541">
    <property type="term" value="C:cortical endoplasmic reticulum"/>
    <property type="evidence" value="ECO:0007669"/>
    <property type="project" value="TreeGrafter"/>
</dbReference>
<organism evidence="3 4">
    <name type="scientific">Pseudomicrostroma glucosiphilum</name>
    <dbReference type="NCBI Taxonomy" id="1684307"/>
    <lineage>
        <taxon>Eukaryota</taxon>
        <taxon>Fungi</taxon>
        <taxon>Dikarya</taxon>
        <taxon>Basidiomycota</taxon>
        <taxon>Ustilaginomycotina</taxon>
        <taxon>Exobasidiomycetes</taxon>
        <taxon>Microstromatales</taxon>
        <taxon>Microstromatales incertae sedis</taxon>
        <taxon>Pseudomicrostroma</taxon>
    </lineage>
</organism>
<evidence type="ECO:0000256" key="2">
    <source>
        <dbReference type="SAM" id="Phobius"/>
    </source>
</evidence>
<evidence type="ECO:0000313" key="4">
    <source>
        <dbReference type="Proteomes" id="UP000245942"/>
    </source>
</evidence>
<proteinExistence type="predicted"/>
<keyword evidence="2" id="KW-1133">Transmembrane helix</keyword>
<name>A0A316UF12_9BASI</name>
<protein>
    <recommendedName>
        <fullName evidence="5">ICE2-domain-containing protein</fullName>
    </recommendedName>
</protein>
<feature type="region of interest" description="Disordered" evidence="1">
    <location>
        <begin position="471"/>
        <end position="579"/>
    </location>
</feature>
<dbReference type="Pfam" id="PF08426">
    <property type="entry name" value="ICE2"/>
    <property type="match status" value="2"/>
</dbReference>
<dbReference type="GO" id="GO:0097038">
    <property type="term" value="C:perinuclear endoplasmic reticulum"/>
    <property type="evidence" value="ECO:0007669"/>
    <property type="project" value="TreeGrafter"/>
</dbReference>
<feature type="transmembrane region" description="Helical" evidence="2">
    <location>
        <begin position="12"/>
        <end position="28"/>
    </location>
</feature>
<evidence type="ECO:0000313" key="3">
    <source>
        <dbReference type="EMBL" id="PWN23897.1"/>
    </source>
</evidence>
<dbReference type="GO" id="GO:0048309">
    <property type="term" value="P:endoplasmic reticulum inheritance"/>
    <property type="evidence" value="ECO:0007669"/>
    <property type="project" value="TreeGrafter"/>
</dbReference>
<dbReference type="PANTHER" id="PTHR31726:SF2">
    <property type="entry name" value="PROTEIN ICE2"/>
    <property type="match status" value="1"/>
</dbReference>
<gene>
    <name evidence="3" type="ORF">BCV69DRAFT_309757</name>
</gene>
<keyword evidence="2" id="KW-0472">Membrane</keyword>
<dbReference type="Proteomes" id="UP000245942">
    <property type="component" value="Unassembled WGS sequence"/>
</dbReference>
<dbReference type="STRING" id="1684307.A0A316UF12"/>
<keyword evidence="4" id="KW-1185">Reference proteome</keyword>
<accession>A0A316UF12</accession>
<feature type="compositionally biased region" description="Acidic residues" evidence="1">
    <location>
        <begin position="531"/>
        <end position="540"/>
    </location>
</feature>
<dbReference type="OrthoDB" id="5577218at2759"/>
<feature type="region of interest" description="Disordered" evidence="1">
    <location>
        <begin position="229"/>
        <end position="254"/>
    </location>
</feature>
<reference evidence="3 4" key="1">
    <citation type="journal article" date="2018" name="Mol. Biol. Evol.">
        <title>Broad Genomic Sampling Reveals a Smut Pathogenic Ancestry of the Fungal Clade Ustilaginomycotina.</title>
        <authorList>
            <person name="Kijpornyongpan T."/>
            <person name="Mondo S.J."/>
            <person name="Barry K."/>
            <person name="Sandor L."/>
            <person name="Lee J."/>
            <person name="Lipzen A."/>
            <person name="Pangilinan J."/>
            <person name="LaButti K."/>
            <person name="Hainaut M."/>
            <person name="Henrissat B."/>
            <person name="Grigoriev I.V."/>
            <person name="Spatafora J.W."/>
            <person name="Aime M.C."/>
        </authorList>
    </citation>
    <scope>NUCLEOTIDE SEQUENCE [LARGE SCALE GENOMIC DNA]</scope>
    <source>
        <strain evidence="3 4">MCA 4718</strain>
    </source>
</reference>
<feature type="transmembrane region" description="Helical" evidence="2">
    <location>
        <begin position="311"/>
        <end position="330"/>
    </location>
</feature>
<dbReference type="GeneID" id="37016473"/>